<accession>A0A2A2WUF3</accession>
<gene>
    <name evidence="1" type="ORF">CEY15_01365</name>
</gene>
<evidence type="ECO:0000313" key="1">
    <source>
        <dbReference type="EMBL" id="PAY24849.1"/>
    </source>
</evidence>
<comment type="caution">
    <text evidence="1">The sequence shown here is derived from an EMBL/GenBank/DDBJ whole genome shotgun (WGS) entry which is preliminary data.</text>
</comment>
<evidence type="ECO:0000313" key="2">
    <source>
        <dbReference type="Proteomes" id="UP000218810"/>
    </source>
</evidence>
<evidence type="ECO:0008006" key="3">
    <source>
        <dbReference type="Google" id="ProtNLM"/>
    </source>
</evidence>
<dbReference type="RefSeq" id="WP_095716953.1">
    <property type="nucleotide sequence ID" value="NZ_NTGA01000002.1"/>
</dbReference>
<dbReference type="Proteomes" id="UP000218810">
    <property type="component" value="Unassembled WGS sequence"/>
</dbReference>
<dbReference type="EMBL" id="NTGA01000002">
    <property type="protein sequence ID" value="PAY24849.1"/>
    <property type="molecule type" value="Genomic_DNA"/>
</dbReference>
<proteinExistence type="predicted"/>
<organism evidence="1 2">
    <name type="scientific">Dietzia natronolimnaea</name>
    <dbReference type="NCBI Taxonomy" id="161920"/>
    <lineage>
        <taxon>Bacteria</taxon>
        <taxon>Bacillati</taxon>
        <taxon>Actinomycetota</taxon>
        <taxon>Actinomycetes</taxon>
        <taxon>Mycobacteriales</taxon>
        <taxon>Dietziaceae</taxon>
        <taxon>Dietzia</taxon>
    </lineage>
</organism>
<keyword evidence="2" id="KW-1185">Reference proteome</keyword>
<reference evidence="2" key="1">
    <citation type="submission" date="2017-09" db="EMBL/GenBank/DDBJ databases">
        <authorList>
            <person name="Zhang Y."/>
            <person name="Huang X."/>
            <person name="Liu J."/>
            <person name="Lu L."/>
            <person name="Peng K."/>
        </authorList>
    </citation>
    <scope>NUCLEOTIDE SEQUENCE [LARGE SCALE GENOMIC DNA]</scope>
    <source>
        <strain evidence="2">S-XJ-1</strain>
    </source>
</reference>
<name>A0A2A2WUF3_9ACTN</name>
<sequence length="230" mass="24846">MARTPPTPVRRMLGAAAGRATDTLGSLIGAAARAVDRRLDALGLAPPPLDLPSGVRDDLRAFFGHTIDPSEVTIRRGHVPGVPHPRAFALPGLIYLGVDAGIVRAGGGGDQQLRATPTLVHELVHVWQGRVVGPRYVVVALVEQALMGRRAYDWRAVLDRASHDRAPLDRVPWMFPVEAHAQLVCDAYARRHGFTRLPVDAGHDREPRAVEEVLAGLRAGRAPTLRARAV</sequence>
<dbReference type="AlphaFoldDB" id="A0A2A2WUF3"/>
<dbReference type="OrthoDB" id="4317910at2"/>
<protein>
    <recommendedName>
        <fullName evidence="3">DUF4157 domain-containing protein</fullName>
    </recommendedName>
</protein>